<organism evidence="2">
    <name type="scientific">Anopheles darlingi</name>
    <name type="common">Mosquito</name>
    <dbReference type="NCBI Taxonomy" id="43151"/>
    <lineage>
        <taxon>Eukaryota</taxon>
        <taxon>Metazoa</taxon>
        <taxon>Ecdysozoa</taxon>
        <taxon>Arthropoda</taxon>
        <taxon>Hexapoda</taxon>
        <taxon>Insecta</taxon>
        <taxon>Pterygota</taxon>
        <taxon>Neoptera</taxon>
        <taxon>Endopterygota</taxon>
        <taxon>Diptera</taxon>
        <taxon>Nematocera</taxon>
        <taxon>Culicoidea</taxon>
        <taxon>Culicidae</taxon>
        <taxon>Anophelinae</taxon>
        <taxon>Anopheles</taxon>
    </lineage>
</organism>
<dbReference type="EMBL" id="GGFL01008020">
    <property type="protein sequence ID" value="MBW72198.1"/>
    <property type="molecule type" value="Transcribed_RNA"/>
</dbReference>
<reference evidence="2" key="1">
    <citation type="submission" date="2018-01" db="EMBL/GenBank/DDBJ databases">
        <title>An insight into the sialome of Amazonian anophelines.</title>
        <authorList>
            <person name="Ribeiro J.M."/>
            <person name="Scarpassa V."/>
            <person name="Calvo E."/>
        </authorList>
    </citation>
    <scope>NUCLEOTIDE SEQUENCE</scope>
</reference>
<feature type="signal peptide" evidence="1">
    <location>
        <begin position="1"/>
        <end position="25"/>
    </location>
</feature>
<evidence type="ECO:0000256" key="1">
    <source>
        <dbReference type="SAM" id="SignalP"/>
    </source>
</evidence>
<sequence length="147" mass="16635">MLFSPACRLVDFVCLFICFCERTKSYTAPPHPCRRTTRTRRRVLFDRQYVSPLFRPWHSLGAGWKGGVYKLRCGSIADWLDRGGMEQMWRCATPFVSNNAAARGFTINAPLGHLAAVSMGESVRVHGVEWDGWYPARAGKLAFAFIC</sequence>
<name>A0A2M4D539_ANODA</name>
<proteinExistence type="predicted"/>
<dbReference type="AlphaFoldDB" id="A0A2M4D539"/>
<keyword evidence="1" id="KW-0732">Signal</keyword>
<evidence type="ECO:0000313" key="2">
    <source>
        <dbReference type="EMBL" id="MBW72198.1"/>
    </source>
</evidence>
<accession>A0A2M4D539</accession>
<feature type="chain" id="PRO_5014733941" evidence="1">
    <location>
        <begin position="26"/>
        <end position="147"/>
    </location>
</feature>
<protein>
    <submittedName>
        <fullName evidence="2">Putative secreted protein</fullName>
    </submittedName>
</protein>